<dbReference type="NCBIfam" id="TIGR03422">
    <property type="entry name" value="mito_frataxin"/>
    <property type="match status" value="1"/>
</dbReference>
<keyword evidence="5" id="KW-0813">Transport</keyword>
<keyword evidence="9" id="KW-0408">Iron</keyword>
<keyword evidence="8 13" id="KW-0560">Oxidoreductase</keyword>
<keyword evidence="6" id="KW-0410">Iron transport</keyword>
<evidence type="ECO:0000256" key="5">
    <source>
        <dbReference type="ARBA" id="ARBA00022448"/>
    </source>
</evidence>
<evidence type="ECO:0000256" key="8">
    <source>
        <dbReference type="ARBA" id="ARBA00023002"/>
    </source>
</evidence>
<dbReference type="PANTHER" id="PTHR16821">
    <property type="entry name" value="FRATAXIN"/>
    <property type="match status" value="1"/>
</dbReference>
<dbReference type="EMBL" id="JBANRG010000006">
    <property type="protein sequence ID" value="KAK7465785.1"/>
    <property type="molecule type" value="Genomic_DNA"/>
</dbReference>
<reference evidence="13 15" key="1">
    <citation type="submission" date="2024-01" db="EMBL/GenBank/DDBJ databases">
        <title>A draft genome for the cacao thread blight pathogen Marasmiellus scandens.</title>
        <authorList>
            <person name="Baruah I.K."/>
            <person name="Leung J."/>
            <person name="Bukari Y."/>
            <person name="Amoako-Attah I."/>
            <person name="Meinhardt L.W."/>
            <person name="Bailey B.A."/>
            <person name="Cohen S.P."/>
        </authorList>
    </citation>
    <scope>NUCLEOTIDE SEQUENCE [LARGE SCALE GENOMIC DNA]</scope>
    <source>
        <strain evidence="13 15">GH-19</strain>
    </source>
</reference>
<keyword evidence="4" id="KW-0409">Iron storage</keyword>
<evidence type="ECO:0000313" key="13">
    <source>
        <dbReference type="EMBL" id="KAK7463820.1"/>
    </source>
</evidence>
<comment type="subcellular location">
    <subcellularLocation>
        <location evidence="1">Mitochondrion</location>
    </subcellularLocation>
</comment>
<dbReference type="CDD" id="cd00503">
    <property type="entry name" value="Frataxin"/>
    <property type="match status" value="1"/>
</dbReference>
<dbReference type="GO" id="GO:0004322">
    <property type="term" value="F:ferroxidase activity"/>
    <property type="evidence" value="ECO:0007669"/>
    <property type="project" value="UniProtKB-EC"/>
</dbReference>
<evidence type="ECO:0000256" key="11">
    <source>
        <dbReference type="ARBA" id="ARBA00023128"/>
    </source>
</evidence>
<dbReference type="PRINTS" id="PR00904">
    <property type="entry name" value="FRATAXIN"/>
</dbReference>
<evidence type="ECO:0000256" key="9">
    <source>
        <dbReference type="ARBA" id="ARBA00023004"/>
    </source>
</evidence>
<organism evidence="13 15">
    <name type="scientific">Marasmiellus scandens</name>
    <dbReference type="NCBI Taxonomy" id="2682957"/>
    <lineage>
        <taxon>Eukaryota</taxon>
        <taxon>Fungi</taxon>
        <taxon>Dikarya</taxon>
        <taxon>Basidiomycota</taxon>
        <taxon>Agaricomycotina</taxon>
        <taxon>Agaricomycetes</taxon>
        <taxon>Agaricomycetidae</taxon>
        <taxon>Agaricales</taxon>
        <taxon>Marasmiineae</taxon>
        <taxon>Omphalotaceae</taxon>
        <taxon>Marasmiellus</taxon>
    </lineage>
</organism>
<keyword evidence="10" id="KW-0406">Ion transport</keyword>
<dbReference type="PANTHER" id="PTHR16821:SF2">
    <property type="entry name" value="FRATAXIN, MITOCHONDRIAL"/>
    <property type="match status" value="1"/>
</dbReference>
<evidence type="ECO:0000313" key="14">
    <source>
        <dbReference type="EMBL" id="KAK7465785.1"/>
    </source>
</evidence>
<comment type="caution">
    <text evidence="13">The sequence shown here is derived from an EMBL/GenBank/DDBJ whole genome shotgun (WGS) entry which is preliminary data.</text>
</comment>
<dbReference type="SMART" id="SM01219">
    <property type="entry name" value="Frataxin_Cyay"/>
    <property type="match status" value="1"/>
</dbReference>
<accession>A0ABR1JLX6</accession>
<evidence type="ECO:0000313" key="15">
    <source>
        <dbReference type="Proteomes" id="UP001498398"/>
    </source>
</evidence>
<dbReference type="InterPro" id="IPR002908">
    <property type="entry name" value="Frataxin/CyaY"/>
</dbReference>
<keyword evidence="11" id="KW-0496">Mitochondrion</keyword>
<dbReference type="EMBL" id="JBANRG010000009">
    <property type="protein sequence ID" value="KAK7463820.1"/>
    <property type="molecule type" value="Genomic_DNA"/>
</dbReference>
<evidence type="ECO:0000256" key="10">
    <source>
        <dbReference type="ARBA" id="ARBA00023065"/>
    </source>
</evidence>
<dbReference type="InterPro" id="IPR017789">
    <property type="entry name" value="Frataxin"/>
</dbReference>
<dbReference type="PROSITE" id="PS50810">
    <property type="entry name" value="FRATAXIN_2"/>
    <property type="match status" value="1"/>
</dbReference>
<dbReference type="InterPro" id="IPR036524">
    <property type="entry name" value="Frataxin/CyaY_sf"/>
</dbReference>
<evidence type="ECO:0000256" key="2">
    <source>
        <dbReference type="ARBA" id="ARBA00008183"/>
    </source>
</evidence>
<dbReference type="InterPro" id="IPR020895">
    <property type="entry name" value="Frataxin_CS"/>
</dbReference>
<name>A0ABR1JLX6_9AGAR</name>
<sequence length="168" mass="19440">MFTRLLPPLVASARRSLCASRNPLHYRYNELLKTTRRSLATPPPHINVSSLSTERYHRLSDETMEILFEELENILDNFGNPSYEVEYSSGVLTLRLGEHGTYVINKQPPNKQIWLSSPVSGPKRYDYSESDGHWRYSRNNESLSELLNEELSKTLETPVELDLRSKEN</sequence>
<gene>
    <name evidence="13" type="primary">YFH1_2</name>
    <name evidence="14" type="synonym">YFH1_1</name>
    <name evidence="14" type="ORF">VKT23_005757</name>
    <name evidence="13" type="ORF">VKT23_007157</name>
</gene>
<dbReference type="SUPFAM" id="SSF55387">
    <property type="entry name" value="Frataxin/Nqo15-like"/>
    <property type="match status" value="1"/>
</dbReference>
<dbReference type="PROSITE" id="PS01344">
    <property type="entry name" value="FRATAXIN_1"/>
    <property type="match status" value="1"/>
</dbReference>
<evidence type="ECO:0000256" key="6">
    <source>
        <dbReference type="ARBA" id="ARBA00022496"/>
    </source>
</evidence>
<evidence type="ECO:0000256" key="1">
    <source>
        <dbReference type="ARBA" id="ARBA00004173"/>
    </source>
</evidence>
<evidence type="ECO:0000256" key="4">
    <source>
        <dbReference type="ARBA" id="ARBA00022434"/>
    </source>
</evidence>
<dbReference type="Proteomes" id="UP001498398">
    <property type="component" value="Unassembled WGS sequence"/>
</dbReference>
<evidence type="ECO:0000256" key="7">
    <source>
        <dbReference type="ARBA" id="ARBA00022946"/>
    </source>
</evidence>
<keyword evidence="7" id="KW-0809">Transit peptide</keyword>
<protein>
    <recommendedName>
        <fullName evidence="3">ferroxidase</fullName>
        <ecNumber evidence="3">1.16.3.1</ecNumber>
    </recommendedName>
</protein>
<comment type="similarity">
    <text evidence="2">Belongs to the frataxin family.</text>
</comment>
<dbReference type="NCBIfam" id="TIGR03421">
    <property type="entry name" value="FeS_CyaY"/>
    <property type="match status" value="1"/>
</dbReference>
<keyword evidence="15" id="KW-1185">Reference proteome</keyword>
<comment type="catalytic activity">
    <reaction evidence="12">
        <text>4 Fe(2+) + O2 + 4 H(+) = 4 Fe(3+) + 2 H2O</text>
        <dbReference type="Rhea" id="RHEA:11148"/>
        <dbReference type="ChEBI" id="CHEBI:15377"/>
        <dbReference type="ChEBI" id="CHEBI:15378"/>
        <dbReference type="ChEBI" id="CHEBI:15379"/>
        <dbReference type="ChEBI" id="CHEBI:29033"/>
        <dbReference type="ChEBI" id="CHEBI:29034"/>
        <dbReference type="EC" id="1.16.3.1"/>
    </reaction>
</comment>
<evidence type="ECO:0000256" key="3">
    <source>
        <dbReference type="ARBA" id="ARBA00013107"/>
    </source>
</evidence>
<proteinExistence type="inferred from homology"/>
<dbReference type="Pfam" id="PF01491">
    <property type="entry name" value="Frataxin_Cyay"/>
    <property type="match status" value="1"/>
</dbReference>
<evidence type="ECO:0000256" key="12">
    <source>
        <dbReference type="ARBA" id="ARBA00047990"/>
    </source>
</evidence>
<dbReference type="Gene3D" id="3.30.920.10">
    <property type="entry name" value="Frataxin/CyaY"/>
    <property type="match status" value="1"/>
</dbReference>
<dbReference type="EC" id="1.16.3.1" evidence="3"/>